<feature type="chain" id="PRO_5035249357" description="Dirigent-like protein" evidence="2">
    <location>
        <begin position="30"/>
        <end position="174"/>
    </location>
</feature>
<sequence>MSTRRVALGLAVAAPLAGASLAASSPAFGAPPGSTGPAGGPGERAAGSPAADPLTLVATRTQLTLPAAPTLGIGYIATFDLVDGDGKAAGTAWSSSAVVDLKSTAQPVVFGMIVLHLADGDIHYQRVIDRFGDYPRTSTGAILGGTGSYARAAGTVDVVWPDEKKIDLTVHLAG</sequence>
<dbReference type="InterPro" id="IPR006311">
    <property type="entry name" value="TAT_signal"/>
</dbReference>
<reference evidence="4" key="1">
    <citation type="journal article" date="2021" name="Int. J. Syst. Evol. Microbiol.">
        <title>Actinocatenispora comari sp. nov., an endophytic actinomycete isolated from aerial parts of Comarum salesowianum.</title>
        <authorList>
            <person name="Oyunbileg N."/>
            <person name="Iizaka Y."/>
            <person name="Hamada M."/>
            <person name="Davaapurev B.O."/>
            <person name="Fukumoto A."/>
            <person name="Tsetseg B."/>
            <person name="Kato F."/>
            <person name="Tamura T."/>
            <person name="Batkhuu J."/>
            <person name="Anzai Y."/>
        </authorList>
    </citation>
    <scope>NUCLEOTIDE SEQUENCE [LARGE SCALE GENOMIC DNA]</scope>
    <source>
        <strain evidence="4">NUM-2625</strain>
    </source>
</reference>
<feature type="region of interest" description="Disordered" evidence="1">
    <location>
        <begin position="28"/>
        <end position="50"/>
    </location>
</feature>
<feature type="signal peptide" evidence="2">
    <location>
        <begin position="1"/>
        <end position="29"/>
    </location>
</feature>
<dbReference type="AlphaFoldDB" id="A0A8J4AEQ1"/>
<protein>
    <recommendedName>
        <fullName evidence="5">Dirigent-like protein</fullName>
    </recommendedName>
</protein>
<evidence type="ECO:0008006" key="5">
    <source>
        <dbReference type="Google" id="ProtNLM"/>
    </source>
</evidence>
<gene>
    <name evidence="3" type="ORF">NUM_25570</name>
</gene>
<dbReference type="PROSITE" id="PS51318">
    <property type="entry name" value="TAT"/>
    <property type="match status" value="1"/>
</dbReference>
<keyword evidence="4" id="KW-1185">Reference proteome</keyword>
<proteinExistence type="predicted"/>
<accession>A0A8J4AEQ1</accession>
<dbReference type="EMBL" id="BOPO01000041">
    <property type="protein sequence ID" value="GIL27303.1"/>
    <property type="molecule type" value="Genomic_DNA"/>
</dbReference>
<keyword evidence="2" id="KW-0732">Signal</keyword>
<dbReference type="RefSeq" id="WP_207125050.1">
    <property type="nucleotide sequence ID" value="NZ_BOPO01000041.1"/>
</dbReference>
<dbReference type="Proteomes" id="UP000614996">
    <property type="component" value="Unassembled WGS sequence"/>
</dbReference>
<comment type="caution">
    <text evidence="3">The sequence shown here is derived from an EMBL/GenBank/DDBJ whole genome shotgun (WGS) entry which is preliminary data.</text>
</comment>
<evidence type="ECO:0000313" key="4">
    <source>
        <dbReference type="Proteomes" id="UP000614996"/>
    </source>
</evidence>
<name>A0A8J4AEQ1_9ACTN</name>
<evidence type="ECO:0000256" key="1">
    <source>
        <dbReference type="SAM" id="MobiDB-lite"/>
    </source>
</evidence>
<evidence type="ECO:0000313" key="3">
    <source>
        <dbReference type="EMBL" id="GIL27303.1"/>
    </source>
</evidence>
<evidence type="ECO:0000256" key="2">
    <source>
        <dbReference type="SAM" id="SignalP"/>
    </source>
</evidence>
<organism evidence="3 4">
    <name type="scientific">Actinocatenispora comari</name>
    <dbReference type="NCBI Taxonomy" id="2807577"/>
    <lineage>
        <taxon>Bacteria</taxon>
        <taxon>Bacillati</taxon>
        <taxon>Actinomycetota</taxon>
        <taxon>Actinomycetes</taxon>
        <taxon>Micromonosporales</taxon>
        <taxon>Micromonosporaceae</taxon>
        <taxon>Actinocatenispora</taxon>
    </lineage>
</organism>